<reference evidence="2 3" key="1">
    <citation type="submission" date="2019-02" db="EMBL/GenBank/DDBJ databases">
        <title>Deep-cultivation of Planctomycetes and their phenomic and genomic characterization uncovers novel biology.</title>
        <authorList>
            <person name="Wiegand S."/>
            <person name="Jogler M."/>
            <person name="Boedeker C."/>
            <person name="Pinto D."/>
            <person name="Vollmers J."/>
            <person name="Rivas-Marin E."/>
            <person name="Kohn T."/>
            <person name="Peeters S.H."/>
            <person name="Heuer A."/>
            <person name="Rast P."/>
            <person name="Oberbeckmann S."/>
            <person name="Bunk B."/>
            <person name="Jeske O."/>
            <person name="Meyerdierks A."/>
            <person name="Storesund J.E."/>
            <person name="Kallscheuer N."/>
            <person name="Luecker S."/>
            <person name="Lage O.M."/>
            <person name="Pohl T."/>
            <person name="Merkel B.J."/>
            <person name="Hornburger P."/>
            <person name="Mueller R.-W."/>
            <person name="Bruemmer F."/>
            <person name="Labrenz M."/>
            <person name="Spormann A.M."/>
            <person name="Op Den Camp H."/>
            <person name="Overmann J."/>
            <person name="Amann R."/>
            <person name="Jetten M.S.M."/>
            <person name="Mascher T."/>
            <person name="Medema M.H."/>
            <person name="Devos D.P."/>
            <person name="Kaster A.-K."/>
            <person name="Ovreas L."/>
            <person name="Rohde M."/>
            <person name="Galperin M.Y."/>
            <person name="Jogler C."/>
        </authorList>
    </citation>
    <scope>NUCLEOTIDE SEQUENCE [LARGE SCALE GENOMIC DNA]</scope>
    <source>
        <strain evidence="2 3">Pla22</strain>
    </source>
</reference>
<comment type="caution">
    <text evidence="2">The sequence shown here is derived from an EMBL/GenBank/DDBJ whole genome shotgun (WGS) entry which is preliminary data.</text>
</comment>
<evidence type="ECO:0000259" key="1">
    <source>
        <dbReference type="Pfam" id="PF05099"/>
    </source>
</evidence>
<feature type="domain" description="Co-chaperone DjlA N-terminal" evidence="1">
    <location>
        <begin position="88"/>
        <end position="198"/>
    </location>
</feature>
<sequence length="210" mass="24035">MILIGTMNLTRTRDTGNFYCPTCSVDQTYRLRSRRPFLTLYFIPTVPVGAAELFVQCDQCRSTWDVSVLEMDKETHEMAIAEQFRTEAIRASVLVTLVDGTISEEEINGLLKVSRGVLDYDLDREELGHLCSVARQNQIEATNYVLTVSRRWTQEQKMKAIEAMFLAATVDPEMSDVKLQVLARMREVLDLTDREYQTAIERGLDRNDLA</sequence>
<dbReference type="EMBL" id="SJPI01000002">
    <property type="protein sequence ID" value="TWT50681.1"/>
    <property type="molecule type" value="Genomic_DNA"/>
</dbReference>
<gene>
    <name evidence="2" type="ORF">Pla22_34240</name>
</gene>
<dbReference type="AlphaFoldDB" id="A0A5C5WKV7"/>
<evidence type="ECO:0000313" key="2">
    <source>
        <dbReference type="EMBL" id="TWT50681.1"/>
    </source>
</evidence>
<dbReference type="OrthoDB" id="1261251at2"/>
<dbReference type="InterPro" id="IPR029024">
    <property type="entry name" value="TerB-like"/>
</dbReference>
<protein>
    <submittedName>
        <fullName evidence="2">Tellurite resistance protein TerB</fullName>
    </submittedName>
</protein>
<dbReference type="Gene3D" id="1.10.3680.10">
    <property type="entry name" value="TerB-like"/>
    <property type="match status" value="1"/>
</dbReference>
<dbReference type="RefSeq" id="WP_146515867.1">
    <property type="nucleotide sequence ID" value="NZ_SJPI01000002.1"/>
</dbReference>
<dbReference type="CDD" id="cd07177">
    <property type="entry name" value="terB_like"/>
    <property type="match status" value="1"/>
</dbReference>
<dbReference type="Proteomes" id="UP000316598">
    <property type="component" value="Unassembled WGS sequence"/>
</dbReference>
<dbReference type="Pfam" id="PF05099">
    <property type="entry name" value="TerB"/>
    <property type="match status" value="1"/>
</dbReference>
<evidence type="ECO:0000313" key="3">
    <source>
        <dbReference type="Proteomes" id="UP000316598"/>
    </source>
</evidence>
<keyword evidence="3" id="KW-1185">Reference proteome</keyword>
<proteinExistence type="predicted"/>
<dbReference type="InterPro" id="IPR007791">
    <property type="entry name" value="DjlA_N"/>
</dbReference>
<dbReference type="SUPFAM" id="SSF158682">
    <property type="entry name" value="TerB-like"/>
    <property type="match status" value="1"/>
</dbReference>
<name>A0A5C5WKV7_9BACT</name>
<accession>A0A5C5WKV7</accession>
<organism evidence="2 3">
    <name type="scientific">Rubripirellula amarantea</name>
    <dbReference type="NCBI Taxonomy" id="2527999"/>
    <lineage>
        <taxon>Bacteria</taxon>
        <taxon>Pseudomonadati</taxon>
        <taxon>Planctomycetota</taxon>
        <taxon>Planctomycetia</taxon>
        <taxon>Pirellulales</taxon>
        <taxon>Pirellulaceae</taxon>
        <taxon>Rubripirellula</taxon>
    </lineage>
</organism>